<keyword evidence="1" id="KW-0472">Membrane</keyword>
<feature type="transmembrane region" description="Helical" evidence="1">
    <location>
        <begin position="185"/>
        <end position="208"/>
    </location>
</feature>
<feature type="transmembrane region" description="Helical" evidence="1">
    <location>
        <begin position="99"/>
        <end position="120"/>
    </location>
</feature>
<feature type="transmembrane region" description="Helical" evidence="1">
    <location>
        <begin position="62"/>
        <end position="87"/>
    </location>
</feature>
<gene>
    <name evidence="2" type="ORF">QYS49_19440</name>
</gene>
<dbReference type="KEGG" id="msaa:QYS49_19440"/>
<sequence length="212" mass="24749">MTEIKNSYLIFILVLCNLILYYLTNEFLITDTLIKDHYSNQLSYDRILKLISIKNEWSWVNYLLIPALQLIELSIVSFWILCGSIIFNLNITYKSIFKIVMIADFIWLLPSFFSLVWFGLFDTSHSLLEIQYFAPLSLLSIYDPSQLDSWLIFPLKSINIFEFIYLLVLALGIKKITSKDYDSALKFTLPVYGSALIVWILFITFLSINMTA</sequence>
<evidence type="ECO:0000256" key="1">
    <source>
        <dbReference type="SAM" id="Phobius"/>
    </source>
</evidence>
<proteinExistence type="predicted"/>
<accession>A0AA49JGI7</accession>
<dbReference type="RefSeq" id="WP_308348021.1">
    <property type="nucleotide sequence ID" value="NZ_CP129971.1"/>
</dbReference>
<evidence type="ECO:0000313" key="3">
    <source>
        <dbReference type="Proteomes" id="UP001230496"/>
    </source>
</evidence>
<reference evidence="2 3" key="1">
    <citation type="submission" date="2023-08" db="EMBL/GenBank/DDBJ databases">
        <title>Comparative genomics and taxonomic characterization of three novel marine species of genus Marivirga.</title>
        <authorList>
            <person name="Muhammad N."/>
            <person name="Kim S.-G."/>
        </authorList>
    </citation>
    <scope>NUCLEOTIDE SEQUENCE [LARGE SCALE GENOMIC DNA]</scope>
    <source>
        <strain evidence="2 3">BDSF4-3</strain>
    </source>
</reference>
<evidence type="ECO:0000313" key="2">
    <source>
        <dbReference type="EMBL" id="WKK73995.2"/>
    </source>
</evidence>
<feature type="transmembrane region" description="Helical" evidence="1">
    <location>
        <begin position="150"/>
        <end position="173"/>
    </location>
</feature>
<keyword evidence="3" id="KW-1185">Reference proteome</keyword>
<dbReference type="EMBL" id="CP129971">
    <property type="protein sequence ID" value="WKK73995.2"/>
    <property type="molecule type" value="Genomic_DNA"/>
</dbReference>
<dbReference type="Proteomes" id="UP001230496">
    <property type="component" value="Chromosome"/>
</dbReference>
<feature type="transmembrane region" description="Helical" evidence="1">
    <location>
        <begin position="7"/>
        <end position="24"/>
    </location>
</feature>
<protein>
    <submittedName>
        <fullName evidence="2">Uncharacterized protein</fullName>
    </submittedName>
</protein>
<keyword evidence="1" id="KW-0812">Transmembrane</keyword>
<organism evidence="2 3">
    <name type="scientific">Marivirga salinarum</name>
    <dbReference type="NCBI Taxonomy" id="3059078"/>
    <lineage>
        <taxon>Bacteria</taxon>
        <taxon>Pseudomonadati</taxon>
        <taxon>Bacteroidota</taxon>
        <taxon>Cytophagia</taxon>
        <taxon>Cytophagales</taxon>
        <taxon>Marivirgaceae</taxon>
        <taxon>Marivirga</taxon>
    </lineage>
</organism>
<name>A0AA49JGI7_9BACT</name>
<dbReference type="AlphaFoldDB" id="A0AA49JGI7"/>
<keyword evidence="1" id="KW-1133">Transmembrane helix</keyword>